<reference evidence="1 2" key="1">
    <citation type="submission" date="2018-07" db="EMBL/GenBank/DDBJ databases">
        <title>Complete genome sequence of Flavobacterium psychrolimnae LMG 22018.</title>
        <authorList>
            <person name="Kim D.-U."/>
        </authorList>
    </citation>
    <scope>NUCLEOTIDE SEQUENCE [LARGE SCALE GENOMIC DNA]</scope>
    <source>
        <strain evidence="1 2">LMG 22018</strain>
    </source>
</reference>
<protein>
    <submittedName>
        <fullName evidence="1">Uncharacterized protein</fullName>
    </submittedName>
</protein>
<dbReference type="Proteomes" id="UP000253676">
    <property type="component" value="Unassembled WGS sequence"/>
</dbReference>
<keyword evidence="2" id="KW-1185">Reference proteome</keyword>
<evidence type="ECO:0000313" key="1">
    <source>
        <dbReference type="EMBL" id="RBN50900.1"/>
    </source>
</evidence>
<dbReference type="RefSeq" id="WP_113634363.1">
    <property type="nucleotide sequence ID" value="NZ_QNUX01000004.1"/>
</dbReference>
<accession>A0A366B1B1</accession>
<proteinExistence type="predicted"/>
<name>A0A366B1B1_9FLAO</name>
<comment type="caution">
    <text evidence="1">The sequence shown here is derived from an EMBL/GenBank/DDBJ whole genome shotgun (WGS) entry which is preliminary data.</text>
</comment>
<dbReference type="OrthoDB" id="1367499at2"/>
<sequence>MKTETLKINITQRILNINDNKILSKIAKLLDEENVIGYDAEGNPISEKEYAKDIHEALHQLSEGNLETYSSEEVRKKILGQ</sequence>
<dbReference type="AlphaFoldDB" id="A0A366B1B1"/>
<gene>
    <name evidence="1" type="ORF">DR980_06090</name>
</gene>
<evidence type="ECO:0000313" key="2">
    <source>
        <dbReference type="Proteomes" id="UP000253676"/>
    </source>
</evidence>
<organism evidence="1 2">
    <name type="scientific">Flavobacterium psychrolimnae</name>
    <dbReference type="NCBI Taxonomy" id="249351"/>
    <lineage>
        <taxon>Bacteria</taxon>
        <taxon>Pseudomonadati</taxon>
        <taxon>Bacteroidota</taxon>
        <taxon>Flavobacteriia</taxon>
        <taxon>Flavobacteriales</taxon>
        <taxon>Flavobacteriaceae</taxon>
        <taxon>Flavobacterium</taxon>
    </lineage>
</organism>
<dbReference type="EMBL" id="QNUX01000004">
    <property type="protein sequence ID" value="RBN50900.1"/>
    <property type="molecule type" value="Genomic_DNA"/>
</dbReference>